<dbReference type="InterPro" id="IPR008906">
    <property type="entry name" value="HATC_C_dom"/>
</dbReference>
<dbReference type="GO" id="GO:0046983">
    <property type="term" value="F:protein dimerization activity"/>
    <property type="evidence" value="ECO:0007669"/>
    <property type="project" value="InterPro"/>
</dbReference>
<name>A0A2S2R5R2_9HEMI</name>
<evidence type="ECO:0000259" key="1">
    <source>
        <dbReference type="Pfam" id="PF05699"/>
    </source>
</evidence>
<proteinExistence type="predicted"/>
<sequence>MHAYPALYLSYKLLITFSISQVGCERSFSKLKYVKNYLRNSITQDHLESFILMNVEKEILTSICPATIIDKVALNSNHIIISSQIKLILSISLDIWNPLFPWPSLLNILARVKFNTSPINSQPKKPLDTT</sequence>
<dbReference type="OrthoDB" id="6598850at2759"/>
<organism evidence="2">
    <name type="scientific">Sipha flava</name>
    <name type="common">yellow sugarcane aphid</name>
    <dbReference type="NCBI Taxonomy" id="143950"/>
    <lineage>
        <taxon>Eukaryota</taxon>
        <taxon>Metazoa</taxon>
        <taxon>Ecdysozoa</taxon>
        <taxon>Arthropoda</taxon>
        <taxon>Hexapoda</taxon>
        <taxon>Insecta</taxon>
        <taxon>Pterygota</taxon>
        <taxon>Neoptera</taxon>
        <taxon>Paraneoptera</taxon>
        <taxon>Hemiptera</taxon>
        <taxon>Sternorrhyncha</taxon>
        <taxon>Aphidomorpha</taxon>
        <taxon>Aphidoidea</taxon>
        <taxon>Aphididae</taxon>
        <taxon>Sipha</taxon>
    </lineage>
</organism>
<dbReference type="AlphaFoldDB" id="A0A2S2R5R2"/>
<accession>A0A2S2R5R2</accession>
<dbReference type="Pfam" id="PF05699">
    <property type="entry name" value="Dimer_Tnp_hAT"/>
    <property type="match status" value="1"/>
</dbReference>
<reference evidence="2" key="1">
    <citation type="submission" date="2018-04" db="EMBL/GenBank/DDBJ databases">
        <title>Transcriptome assembly of Sipha flava.</title>
        <authorList>
            <person name="Scully E.D."/>
            <person name="Geib S.M."/>
            <person name="Palmer N.A."/>
            <person name="Koch K."/>
            <person name="Bradshaw J."/>
            <person name="Heng-Moss T."/>
            <person name="Sarath G."/>
        </authorList>
    </citation>
    <scope>NUCLEOTIDE SEQUENCE</scope>
</reference>
<feature type="domain" description="HAT C-terminal dimerisation" evidence="1">
    <location>
        <begin position="3"/>
        <end position="56"/>
    </location>
</feature>
<protein>
    <recommendedName>
        <fullName evidence="1">HAT C-terminal dimerisation domain-containing protein</fullName>
    </recommendedName>
</protein>
<gene>
    <name evidence="2" type="ORF">g.103826</name>
</gene>
<evidence type="ECO:0000313" key="2">
    <source>
        <dbReference type="EMBL" id="MBY85335.1"/>
    </source>
</evidence>
<dbReference type="EMBL" id="GGMS01016132">
    <property type="protein sequence ID" value="MBY85335.1"/>
    <property type="molecule type" value="Transcribed_RNA"/>
</dbReference>